<proteinExistence type="predicted"/>
<reference evidence="1" key="1">
    <citation type="submission" date="2021-09" db="EMBL/GenBank/DDBJ databases">
        <authorList>
            <consortium name="AG Swart"/>
            <person name="Singh M."/>
            <person name="Singh A."/>
            <person name="Seah K."/>
            <person name="Emmerich C."/>
        </authorList>
    </citation>
    <scope>NUCLEOTIDE SEQUENCE</scope>
    <source>
        <strain evidence="1">ATCC30299</strain>
    </source>
</reference>
<sequence length="340" mass="39384">MKINNRDKLNLLNTHLDSAEALKNIDYQSLDPTLLKLKTSAILSKACNDAETEQDFRRICSIYGKQSPSSNSKLIEAYLEYISAYHKITTLHIFGESSEGTNLIAYNTENELENIKLLNTTSPWDCSTCIAQIPNGELFCFGAYYPDLGNALLIKKNYEVREELPFGKYCYGSSAIYFNRHVYCFGGACLGNDLTLSNKFDLDNNRWIELAQMPQADYMCKNVIFNGKIVISGWRNANLLVYSIDIDSFSIIPYDFEENNFKIVVNLERLYLIECGRNRFIYESEIEDEYTWKKIAKTNINCDIYELNYLYNKGGIYIIVYPEKRYFKFDLNKKTITEIE</sequence>
<name>A0AAU9JVU0_9CILI</name>
<dbReference type="InterPro" id="IPR015915">
    <property type="entry name" value="Kelch-typ_b-propeller"/>
</dbReference>
<dbReference type="SUPFAM" id="SSF50965">
    <property type="entry name" value="Galactose oxidase, central domain"/>
    <property type="match status" value="1"/>
</dbReference>
<dbReference type="InterPro" id="IPR011043">
    <property type="entry name" value="Gal_Oxase/kelch_b-propeller"/>
</dbReference>
<dbReference type="AlphaFoldDB" id="A0AAU9JVU0"/>
<dbReference type="Gene3D" id="2.120.10.80">
    <property type="entry name" value="Kelch-type beta propeller"/>
    <property type="match status" value="1"/>
</dbReference>
<organism evidence="1 2">
    <name type="scientific">Blepharisma stoltei</name>
    <dbReference type="NCBI Taxonomy" id="1481888"/>
    <lineage>
        <taxon>Eukaryota</taxon>
        <taxon>Sar</taxon>
        <taxon>Alveolata</taxon>
        <taxon>Ciliophora</taxon>
        <taxon>Postciliodesmatophora</taxon>
        <taxon>Heterotrichea</taxon>
        <taxon>Heterotrichida</taxon>
        <taxon>Blepharismidae</taxon>
        <taxon>Blepharisma</taxon>
    </lineage>
</organism>
<dbReference type="EMBL" id="CAJZBQ010000037">
    <property type="protein sequence ID" value="CAG9325004.1"/>
    <property type="molecule type" value="Genomic_DNA"/>
</dbReference>
<evidence type="ECO:0000313" key="1">
    <source>
        <dbReference type="EMBL" id="CAG9325004.1"/>
    </source>
</evidence>
<keyword evidence="2" id="KW-1185">Reference proteome</keyword>
<evidence type="ECO:0000313" key="2">
    <source>
        <dbReference type="Proteomes" id="UP001162131"/>
    </source>
</evidence>
<accession>A0AAU9JVU0</accession>
<dbReference type="Proteomes" id="UP001162131">
    <property type="component" value="Unassembled WGS sequence"/>
</dbReference>
<gene>
    <name evidence="1" type="ORF">BSTOLATCC_MIC37750</name>
</gene>
<comment type="caution">
    <text evidence="1">The sequence shown here is derived from an EMBL/GenBank/DDBJ whole genome shotgun (WGS) entry which is preliminary data.</text>
</comment>
<protein>
    <submittedName>
        <fullName evidence="1">Uncharacterized protein</fullName>
    </submittedName>
</protein>